<feature type="compositionally biased region" description="Polar residues" evidence="3">
    <location>
        <begin position="201"/>
        <end position="219"/>
    </location>
</feature>
<organism evidence="4 5">
    <name type="scientific">Labilithrix luteola</name>
    <dbReference type="NCBI Taxonomy" id="1391654"/>
    <lineage>
        <taxon>Bacteria</taxon>
        <taxon>Pseudomonadati</taxon>
        <taxon>Myxococcota</taxon>
        <taxon>Polyangia</taxon>
        <taxon>Polyangiales</taxon>
        <taxon>Labilitrichaceae</taxon>
        <taxon>Labilithrix</taxon>
    </lineage>
</organism>
<dbReference type="EMBL" id="CP012333">
    <property type="protein sequence ID" value="AKV01832.1"/>
    <property type="molecule type" value="Genomic_DNA"/>
</dbReference>
<keyword evidence="2" id="KW-0802">TPR repeat</keyword>
<proteinExistence type="predicted"/>
<dbReference type="RefSeq" id="WP_146652855.1">
    <property type="nucleotide sequence ID" value="NZ_CP012333.1"/>
</dbReference>
<dbReference type="KEGG" id="llu:AKJ09_08495"/>
<keyword evidence="4" id="KW-0378">Hydrolase</keyword>
<sequence length="1853" mass="198049">MSNPNDKALFEGFGDVDWDSALDEWDKNIFVPEVARDAETNRVASSPDPTEALKEKSPAVGTAAAPPVVPTPSLTNASSEGTVIAPVPTELSDDRRKRTPPPPSVRPPLAPPANPRASAPPTTRGGLSQLFSRSSPPPARSRVSVPFEPLEPIEPPDDAVTHALGFPENEASTSTGLRLDDHPSLAQTRAVDAVSPDDALPSTTMGDGEQQAATRQTAVEPSELDDYGAEDDSKLLGEDADDAESHAPAPPKADADDEWEGETVARNEISADAIEQALRPRHDSISDAETQTRLDDEPETLDGRSALPPPVAAPAPPPRRVYSAPPARLPFEGERATSQWVDEQASNELRSRAEWLEEEARSLVDASEQGRSLLSVSELYALLGDTRHALALAMEARTLAPHLPIAWSQARQLLTGDPDAVVEALEAEISHAPTPASRAHAALLSADWLRVSGRGDAAVEHWGRAYKLEPADVRAPASRAALALAHDNHSTAGAELAENSELFTLDKAVATALRLRGAPRAGADVEPMPINDGLRKLRAAIEAQDVVTATQAAAEIGADPALAKASLWLSAAIGATHIGARRKSASALKTLLNDGELAARRQLAARGIELGDPELVTLALASADDALSSAEQAALLAFAGQEVAPILEDLERPLPPALLDGLSATLVPSSEDESVARARRAAGTIEARALAGLGRVLAGSPTPERLDAALAFVAEPRSPSASGVALEAAVRSRRWDELSHVLSTLPTGDDPAALAARYVGAAIVAERAGSRQSAVSAWNEALANGIASDGVVRAIAKLDPGTDLGKALLRVAEAMPDGPASAILRLEAVARGGVDDADAGPLLERVHRGAESLGVAAFLAEHVARRRGDLDDVLRWIQERRAYATDPFETALDAVREALLVADRDPDLASTRLDEAHRARPEDMALRELYERLATEAPSDRAEWRERRAEKATGEARATLFTEAALEYEHAGDTRGALRTAALAVEAGDAGIAPSMVARLELETGAAMRQIEALVELTESTEDDEVRKAAYARLADIELHSRKDVDAALSWHRAILEIAPRDKRSLRFVEHTLVSAGRDEELERVFEQIALSLDGTAGGEVTGHAQLAARFRLRRASGGASWDRTADMARLAATQPVPSLWSIRSLNAHARVEKDEEAILSTTLELLERTPRPAERATLLLRASEAAAHLERVSDARTFLEQAANEDPGDVVTWGFLAEVRQEAGEKRAGAEACESLARTSAVPEHQLLAWYDAARFWLDEVGDAERAMSALEQCSEIDVSHADVFERLSKLYAERRLDAELARLLERRLDKVDDDGERIMLEVELSRALVEMGELSKAKQTLDAALERQPDHATALGAMAELCAKEGDWNGAEQAYVRLARLLSTPEEQRAIYERLGEIYAVHTVNLSRAELAYKEVLKRAPKDVPTLEKLVDVYRRQGDVARAVEAMQEIIGEVADPAVRLARLIEISQIYEHVGRDARRAEQALEAARREFPTSVVALRSMAEFYARQRQMPAMQILLDRAAGDARRAFAAGRFVTSLFEVLHAAYELRGKRDAARVVAATLAAVEGPKVRPAAGIVGGDARAIDPQLDEILVPELMSPALRALLFRAGDSLDVISPLDLRALRATPLVPGTPLGTAVGAVATVVGLGALQILVSPALGRVAIPLGSNPPTLLVGEGLMHVTNERALAFVIVRALKMILSRSSSLLRGQPQDVAVLVSALFTAFNPSFVPQGVDARHVAEVCRRLVPALPRNLDPTVGVIALEAAGALGTQSGLLGPTAAAWANRVALLAVGDPSAALDAIAWARGEEGAPTDPEPRAAWIARTAEARELMTFSVTDAYATARAHLGLDR</sequence>
<feature type="compositionally biased region" description="Pro residues" evidence="3">
    <location>
        <begin position="100"/>
        <end position="114"/>
    </location>
</feature>
<dbReference type="Gene3D" id="1.25.40.10">
    <property type="entry name" value="Tetratricopeptide repeat domain"/>
    <property type="match status" value="2"/>
</dbReference>
<dbReference type="GO" id="GO:0004527">
    <property type="term" value="F:exonuclease activity"/>
    <property type="evidence" value="ECO:0007669"/>
    <property type="project" value="UniProtKB-KW"/>
</dbReference>
<evidence type="ECO:0000256" key="3">
    <source>
        <dbReference type="SAM" id="MobiDB-lite"/>
    </source>
</evidence>
<dbReference type="OrthoDB" id="5476162at2"/>
<dbReference type="InterPro" id="IPR051012">
    <property type="entry name" value="CellSynth/LPSAsmb/PSIAsmb"/>
</dbReference>
<keyword evidence="5" id="KW-1185">Reference proteome</keyword>
<dbReference type="InterPro" id="IPR011990">
    <property type="entry name" value="TPR-like_helical_dom_sf"/>
</dbReference>
<evidence type="ECO:0000256" key="2">
    <source>
        <dbReference type="ARBA" id="ARBA00022803"/>
    </source>
</evidence>
<evidence type="ECO:0000313" key="4">
    <source>
        <dbReference type="EMBL" id="AKV01832.1"/>
    </source>
</evidence>
<evidence type="ECO:0000256" key="1">
    <source>
        <dbReference type="ARBA" id="ARBA00022737"/>
    </source>
</evidence>
<name>A0A0K1Q852_9BACT</name>
<keyword evidence="4" id="KW-0540">Nuclease</keyword>
<evidence type="ECO:0000313" key="5">
    <source>
        <dbReference type="Proteomes" id="UP000064967"/>
    </source>
</evidence>
<feature type="region of interest" description="Disordered" evidence="3">
    <location>
        <begin position="34"/>
        <end position="319"/>
    </location>
</feature>
<protein>
    <submittedName>
        <fullName evidence="4">Exonuclease SbcC</fullName>
    </submittedName>
</protein>
<reference evidence="4 5" key="1">
    <citation type="submission" date="2015-08" db="EMBL/GenBank/DDBJ databases">
        <authorList>
            <person name="Babu N.S."/>
            <person name="Beckwith C.J."/>
            <person name="Beseler K.G."/>
            <person name="Brison A."/>
            <person name="Carone J.V."/>
            <person name="Caskin T.P."/>
            <person name="Diamond M."/>
            <person name="Durham M.E."/>
            <person name="Foxe J.M."/>
            <person name="Go M."/>
            <person name="Henderson B.A."/>
            <person name="Jones I.B."/>
            <person name="McGettigan J.A."/>
            <person name="Micheletti S.J."/>
            <person name="Nasrallah M.E."/>
            <person name="Ortiz D."/>
            <person name="Piller C.R."/>
            <person name="Privatt S.R."/>
            <person name="Schneider S.L."/>
            <person name="Sharp S."/>
            <person name="Smith T.C."/>
            <person name="Stanton J.D."/>
            <person name="Ullery H.E."/>
            <person name="Wilson R.J."/>
            <person name="Serrano M.G."/>
            <person name="Buck G."/>
            <person name="Lee V."/>
            <person name="Wang Y."/>
            <person name="Carvalho R."/>
            <person name="Voegtly L."/>
            <person name="Shi R."/>
            <person name="Duckworth R."/>
            <person name="Johnson A."/>
            <person name="Loviza R."/>
            <person name="Walstead R."/>
            <person name="Shah Z."/>
            <person name="Kiflezghi M."/>
            <person name="Wade K."/>
            <person name="Ball S.L."/>
            <person name="Bradley K.W."/>
            <person name="Asai D.J."/>
            <person name="Bowman C.A."/>
            <person name="Russell D.A."/>
            <person name="Pope W.H."/>
            <person name="Jacobs-Sera D."/>
            <person name="Hendrix R.W."/>
            <person name="Hatfull G.F."/>
        </authorList>
    </citation>
    <scope>NUCLEOTIDE SEQUENCE [LARGE SCALE GENOMIC DNA]</scope>
    <source>
        <strain evidence="4 5">DSM 27648</strain>
    </source>
</reference>
<keyword evidence="1" id="KW-0677">Repeat</keyword>
<accession>A0A0K1Q852</accession>
<dbReference type="Proteomes" id="UP000064967">
    <property type="component" value="Chromosome"/>
</dbReference>
<gene>
    <name evidence="4" type="ORF">AKJ09_08495</name>
</gene>
<feature type="compositionally biased region" description="Basic and acidic residues" evidence="3">
    <location>
        <begin position="278"/>
        <end position="295"/>
    </location>
</feature>
<dbReference type="STRING" id="1391654.AKJ09_08495"/>
<dbReference type="PANTHER" id="PTHR45586:SF1">
    <property type="entry name" value="LIPOPOLYSACCHARIDE ASSEMBLY PROTEIN B"/>
    <property type="match status" value="1"/>
</dbReference>
<dbReference type="PANTHER" id="PTHR45586">
    <property type="entry name" value="TPR REPEAT-CONTAINING PROTEIN PA4667"/>
    <property type="match status" value="1"/>
</dbReference>
<feature type="compositionally biased region" description="Pro residues" evidence="3">
    <location>
        <begin position="307"/>
        <end position="319"/>
    </location>
</feature>
<dbReference type="SUPFAM" id="SSF48452">
    <property type="entry name" value="TPR-like"/>
    <property type="match status" value="1"/>
</dbReference>
<feature type="compositionally biased region" description="Low complexity" evidence="3">
    <location>
        <begin position="115"/>
        <end position="124"/>
    </location>
</feature>
<keyword evidence="4" id="KW-0269">Exonuclease</keyword>